<protein>
    <submittedName>
        <fullName evidence="3">Nucleoside-diphosphate sugar epimerase</fullName>
    </submittedName>
</protein>
<dbReference type="OrthoDB" id="142826at2"/>
<evidence type="ECO:0000256" key="1">
    <source>
        <dbReference type="ARBA" id="ARBA00007637"/>
    </source>
</evidence>
<organism evidence="3 4">
    <name type="scientific">Formimonas warabiya</name>
    <dbReference type="NCBI Taxonomy" id="1761012"/>
    <lineage>
        <taxon>Bacteria</taxon>
        <taxon>Bacillati</taxon>
        <taxon>Bacillota</taxon>
        <taxon>Clostridia</taxon>
        <taxon>Eubacteriales</taxon>
        <taxon>Peptococcaceae</taxon>
        <taxon>Candidatus Formimonas</taxon>
    </lineage>
</organism>
<dbReference type="InterPro" id="IPR036291">
    <property type="entry name" value="NAD(P)-bd_dom_sf"/>
</dbReference>
<feature type="domain" description="NAD-dependent epimerase/dehydratase" evidence="2">
    <location>
        <begin position="3"/>
        <end position="229"/>
    </location>
</feature>
<dbReference type="AlphaFoldDB" id="A0A3G1KSK7"/>
<dbReference type="Pfam" id="PF01370">
    <property type="entry name" value="Epimerase"/>
    <property type="match status" value="1"/>
</dbReference>
<reference evidence="3 4" key="1">
    <citation type="submission" date="2016-10" db="EMBL/GenBank/DDBJ databases">
        <title>Complete Genome Sequence of Peptococcaceae strain DCMF.</title>
        <authorList>
            <person name="Edwards R.J."/>
            <person name="Holland S.I."/>
            <person name="Deshpande N.P."/>
            <person name="Wong Y.K."/>
            <person name="Ertan H."/>
            <person name="Manefield M."/>
            <person name="Russell T.L."/>
            <person name="Lee M.J."/>
        </authorList>
    </citation>
    <scope>NUCLEOTIDE SEQUENCE [LARGE SCALE GENOMIC DNA]</scope>
    <source>
        <strain evidence="3 4">DCMF</strain>
    </source>
</reference>
<evidence type="ECO:0000313" key="3">
    <source>
        <dbReference type="EMBL" id="ATW25394.1"/>
    </source>
</evidence>
<dbReference type="PANTHER" id="PTHR43000">
    <property type="entry name" value="DTDP-D-GLUCOSE 4,6-DEHYDRATASE-RELATED"/>
    <property type="match status" value="1"/>
</dbReference>
<evidence type="ECO:0000259" key="2">
    <source>
        <dbReference type="Pfam" id="PF01370"/>
    </source>
</evidence>
<dbReference type="SUPFAM" id="SSF51735">
    <property type="entry name" value="NAD(P)-binding Rossmann-fold domains"/>
    <property type="match status" value="1"/>
</dbReference>
<proteinExistence type="inferred from homology"/>
<accession>A0A3G1KSK7</accession>
<evidence type="ECO:0000313" key="4">
    <source>
        <dbReference type="Proteomes" id="UP000323521"/>
    </source>
</evidence>
<keyword evidence="4" id="KW-1185">Reference proteome</keyword>
<sequence>MKIFVTGGKGVVGTRLVKELISRGYDVWTCDLIHSSEERHYRCDIRNYRQLLEIFEKNKFDYVYHLAAEFGRWNGEHYYEDLWTTNAVGTKNMIRLQEKLGFRMIFTSSSEVYGDYEEAMSEAVLDKLEIRQKNDYAVSKWVNELQILNSREMSGTETLRIRIFNTYGPGEYYTPYRSAICVFIYHALHHRPYTVYLNHTRTSVYIDDCVSGMANAVDHFQAGEVYNIGGVEEHDMKTVSDMILKCLDMDDRNVNYVQQESFTTKYKKCDISKAVRDLNYRPKVALAEGIPKTVAWMKELYSMK</sequence>
<dbReference type="Gene3D" id="3.40.50.720">
    <property type="entry name" value="NAD(P)-binding Rossmann-like Domain"/>
    <property type="match status" value="1"/>
</dbReference>
<dbReference type="Proteomes" id="UP000323521">
    <property type="component" value="Chromosome"/>
</dbReference>
<comment type="similarity">
    <text evidence="1">Belongs to the NAD(P)-dependent epimerase/dehydratase family.</text>
</comment>
<gene>
    <name evidence="3" type="ORF">DCMF_11980</name>
</gene>
<name>A0A3G1KSK7_FORW1</name>
<dbReference type="RefSeq" id="WP_148134650.1">
    <property type="nucleotide sequence ID" value="NZ_CP017634.1"/>
</dbReference>
<dbReference type="EMBL" id="CP017634">
    <property type="protein sequence ID" value="ATW25394.1"/>
    <property type="molecule type" value="Genomic_DNA"/>
</dbReference>
<dbReference type="InterPro" id="IPR001509">
    <property type="entry name" value="Epimerase_deHydtase"/>
</dbReference>
<dbReference type="KEGG" id="fwa:DCMF_11980"/>